<name>H9YAJ8_9CAUD</name>
<dbReference type="PROSITE" id="PS51257">
    <property type="entry name" value="PROKAR_LIPOPROTEIN"/>
    <property type="match status" value="1"/>
</dbReference>
<gene>
    <name evidence="1" type="ORF">VP3_0050</name>
</gene>
<protein>
    <recommendedName>
        <fullName evidence="3">Lipoprotein</fullName>
    </recommendedName>
</protein>
<evidence type="ECO:0000313" key="1">
    <source>
        <dbReference type="EMBL" id="AFH14450.1"/>
    </source>
</evidence>
<proteinExistence type="predicted"/>
<organism evidence="1 2">
    <name type="scientific">Vibrio phage VP3</name>
    <dbReference type="NCBI Taxonomy" id="588068"/>
    <lineage>
        <taxon>Viruses</taxon>
        <taxon>Duplodnaviria</taxon>
        <taxon>Heunggongvirae</taxon>
        <taxon>Uroviricota</taxon>
        <taxon>Caudoviricetes</taxon>
        <taxon>Autographivirales</taxon>
        <taxon>Autotranscriptaviridae</taxon>
        <taxon>Studiervirinae</taxon>
        <taxon>Chatterjeevirus</taxon>
        <taxon>Chatterjeevirus VP4</taxon>
    </lineage>
</organism>
<dbReference type="Proteomes" id="UP000007396">
    <property type="component" value="Genome"/>
</dbReference>
<dbReference type="EMBL" id="JQ780163">
    <property type="protein sequence ID" value="AFH14450.1"/>
    <property type="molecule type" value="Genomic_DNA"/>
</dbReference>
<evidence type="ECO:0000313" key="2">
    <source>
        <dbReference type="Proteomes" id="UP000007396"/>
    </source>
</evidence>
<accession>H9YAJ8</accession>
<evidence type="ECO:0008006" key="3">
    <source>
        <dbReference type="Google" id="ProtNLM"/>
    </source>
</evidence>
<reference evidence="1 2" key="1">
    <citation type="journal article" date="2013" name="Arch. Virol.">
        <title>The genome of VP3, a T7-like phage used for the typing of Vibrio cholerae.</title>
        <authorList>
            <person name="Li W."/>
            <person name="Zhang J."/>
            <person name="Chen Z."/>
            <person name="Zhang Q."/>
            <person name="Zhang L."/>
            <person name="Du P."/>
            <person name="Chen C."/>
            <person name="Kan B."/>
        </authorList>
    </citation>
    <scope>NUCLEOTIDE SEQUENCE [LARGE SCALE GENOMIC DNA]</scope>
</reference>
<sequence>MCSIMKKGLITVLLAAVLSACTVNIVKDSTDVRIPSSYEGSAKLSIADSNFGGEADSTADEVVDEVIPE</sequence>